<dbReference type="Proteomes" id="UP000177515">
    <property type="component" value="Chromosome 1"/>
</dbReference>
<feature type="domain" description="Acyl-CoA dehydrogenase/oxidase C-terminal" evidence="2">
    <location>
        <begin position="13"/>
        <end position="62"/>
    </location>
</feature>
<evidence type="ECO:0000259" key="2">
    <source>
        <dbReference type="Pfam" id="PF00441"/>
    </source>
</evidence>
<protein>
    <recommendedName>
        <fullName evidence="2">Acyl-CoA dehydrogenase/oxidase C-terminal domain-containing protein</fullName>
    </recommendedName>
</protein>
<evidence type="ECO:0000313" key="3">
    <source>
        <dbReference type="EMBL" id="AOZ05634.1"/>
    </source>
</evidence>
<dbReference type="Pfam" id="PF00441">
    <property type="entry name" value="Acyl-CoA_dh_1"/>
    <property type="match status" value="1"/>
</dbReference>
<keyword evidence="1" id="KW-0285">Flavoprotein</keyword>
<dbReference type="SUPFAM" id="SSF47203">
    <property type="entry name" value="Acyl-CoA dehydrogenase C-terminal domain-like"/>
    <property type="match status" value="1"/>
</dbReference>
<gene>
    <name evidence="3" type="ORF">BKK80_07340</name>
</gene>
<proteinExistence type="predicted"/>
<organism evidence="3 4">
    <name type="scientific">Cupriavidus malaysiensis</name>
    <dbReference type="NCBI Taxonomy" id="367825"/>
    <lineage>
        <taxon>Bacteria</taxon>
        <taxon>Pseudomonadati</taxon>
        <taxon>Pseudomonadota</taxon>
        <taxon>Betaproteobacteria</taxon>
        <taxon>Burkholderiales</taxon>
        <taxon>Burkholderiaceae</taxon>
        <taxon>Cupriavidus</taxon>
    </lineage>
</organism>
<dbReference type="Gene3D" id="1.20.140.10">
    <property type="entry name" value="Butyryl-CoA Dehydrogenase, subunit A, domain 3"/>
    <property type="match status" value="1"/>
</dbReference>
<dbReference type="InterPro" id="IPR009075">
    <property type="entry name" value="AcylCo_DH/oxidase_C"/>
</dbReference>
<keyword evidence="4" id="KW-1185">Reference proteome</keyword>
<name>A0ABN4THD0_9BURK</name>
<accession>A0ABN4THD0</accession>
<evidence type="ECO:0000313" key="4">
    <source>
        <dbReference type="Proteomes" id="UP000177515"/>
    </source>
</evidence>
<evidence type="ECO:0000256" key="1">
    <source>
        <dbReference type="ARBA" id="ARBA00022630"/>
    </source>
</evidence>
<dbReference type="EMBL" id="CP017754">
    <property type="protein sequence ID" value="AOZ05634.1"/>
    <property type="molecule type" value="Genomic_DNA"/>
</dbReference>
<dbReference type="InterPro" id="IPR036250">
    <property type="entry name" value="AcylCo_DH-like_C"/>
</dbReference>
<reference evidence="3 4" key="1">
    <citation type="submission" date="2016-10" db="EMBL/GenBank/DDBJ databases">
        <title>Complete genome sequences of three Cupriavidus strains isolated from various Malaysian environments.</title>
        <authorList>
            <person name="Abdullah A.A.-A."/>
            <person name="Shafie N.A.H."/>
            <person name="Lau N.S."/>
        </authorList>
    </citation>
    <scope>NUCLEOTIDE SEQUENCE [LARGE SCALE GENOMIC DNA]</scope>
    <source>
        <strain evidence="3 4">USMAA1020</strain>
    </source>
</reference>
<sequence>MRSVFREDHEQFRTQMLRVFVDDCLALHLRRELSPDRAAMAKLNATEMQGRVLDEFLQLHGG</sequence>